<evidence type="ECO:0000256" key="4">
    <source>
        <dbReference type="ARBA" id="ARBA00023237"/>
    </source>
</evidence>
<evidence type="ECO:0000313" key="6">
    <source>
        <dbReference type="EMBL" id="CBL28791.1"/>
    </source>
</evidence>
<evidence type="ECO:0000256" key="1">
    <source>
        <dbReference type="ARBA" id="ARBA00004203"/>
    </source>
</evidence>
<dbReference type="GO" id="GO:0042597">
    <property type="term" value="C:periplasmic space"/>
    <property type="evidence" value="ECO:0007669"/>
    <property type="project" value="UniProtKB-SubCell"/>
</dbReference>
<dbReference type="GO" id="GO:0009279">
    <property type="term" value="C:cell outer membrane"/>
    <property type="evidence" value="ECO:0007669"/>
    <property type="project" value="UniProtKB-SubCell"/>
</dbReference>
<keyword evidence="5" id="KW-0812">Transmembrane</keyword>
<keyword evidence="3" id="KW-0574">Periplasm</keyword>
<dbReference type="NCBIfam" id="TIGR02532">
    <property type="entry name" value="IV_pilin_GFxxxE"/>
    <property type="match status" value="1"/>
</dbReference>
<evidence type="ECO:0000313" key="7">
    <source>
        <dbReference type="Proteomes" id="UP000008957"/>
    </source>
</evidence>
<dbReference type="EMBL" id="FP929056">
    <property type="protein sequence ID" value="CBL28791.1"/>
    <property type="molecule type" value="Genomic_DNA"/>
</dbReference>
<dbReference type="KEGG" id="sbr:SY1_19830"/>
<dbReference type="Proteomes" id="UP000008957">
    <property type="component" value="Chromosome"/>
</dbReference>
<keyword evidence="5" id="KW-1133">Transmembrane helix</keyword>
<proteinExistence type="predicted"/>
<dbReference type="AlphaFoldDB" id="A0AB94IYE1"/>
<feature type="transmembrane region" description="Helical" evidence="5">
    <location>
        <begin position="13"/>
        <end position="31"/>
    </location>
</feature>
<evidence type="ECO:0000256" key="2">
    <source>
        <dbReference type="ARBA" id="ARBA00004418"/>
    </source>
</evidence>
<comment type="subcellular location">
    <subcellularLocation>
        <location evidence="1">Cell outer membrane</location>
        <topology evidence="1">Single-pass membrane protein</topology>
    </subcellularLocation>
    <subcellularLocation>
        <location evidence="2">Periplasm</location>
    </subcellularLocation>
</comment>
<accession>A0AB94IYE1</accession>
<dbReference type="Pfam" id="PF07963">
    <property type="entry name" value="N_methyl"/>
    <property type="match status" value="1"/>
</dbReference>
<dbReference type="SUPFAM" id="SSF54523">
    <property type="entry name" value="Pili subunits"/>
    <property type="match status" value="1"/>
</dbReference>
<dbReference type="InterPro" id="IPR045584">
    <property type="entry name" value="Pilin-like"/>
</dbReference>
<keyword evidence="4" id="KW-0998">Cell outer membrane</keyword>
<reference evidence="6 7" key="2">
    <citation type="submission" date="2010-03" db="EMBL/GenBank/DDBJ databases">
        <authorList>
            <person name="Pajon A."/>
        </authorList>
    </citation>
    <scope>NUCLEOTIDE SEQUENCE [LARGE SCALE GENOMIC DNA]</scope>
    <source>
        <strain evidence="6 7">SGP1</strain>
    </source>
</reference>
<dbReference type="InterPro" id="IPR012902">
    <property type="entry name" value="N_methyl_site"/>
</dbReference>
<sequence>MSGARRGFTLMEVLVAVAIVGMVVAGGFRLITMSLRSLSEIAAERALTAAAQRIWLRFRTERDMPDSGREEDVEWRTEIDSVPIEDLELPFRRVTVSMGKRSMVIYLPEASR</sequence>
<keyword evidence="5" id="KW-0472">Membrane</keyword>
<reference evidence="7" key="1">
    <citation type="submission" date="2010-03" db="EMBL/GenBank/DDBJ databases">
        <title>The genome sequence of Synergistetes sp. SGP1.</title>
        <authorList>
            <consortium name="metaHIT consortium -- http://www.metahit.eu/"/>
            <person name="Pajon A."/>
            <person name="Turner K."/>
            <person name="Parkhill J."/>
            <person name="Wade W."/>
            <person name="Vartoukian S."/>
        </authorList>
    </citation>
    <scope>NUCLEOTIDE SEQUENCE [LARGE SCALE GENOMIC DNA]</scope>
    <source>
        <strain evidence="7">SGP1</strain>
    </source>
</reference>
<dbReference type="RefSeq" id="WP_015556938.1">
    <property type="nucleotide sequence ID" value="NC_021038.1"/>
</dbReference>
<name>A0AB94IYE1_9BACT</name>
<evidence type="ECO:0000256" key="5">
    <source>
        <dbReference type="SAM" id="Phobius"/>
    </source>
</evidence>
<keyword evidence="7" id="KW-1185">Reference proteome</keyword>
<organism evidence="6 7">
    <name type="scientific">Fretibacterium fastidiosum</name>
    <dbReference type="NCBI Taxonomy" id="651822"/>
    <lineage>
        <taxon>Bacteria</taxon>
        <taxon>Thermotogati</taxon>
        <taxon>Synergistota</taxon>
        <taxon>Synergistia</taxon>
        <taxon>Synergistales</taxon>
        <taxon>Aminobacteriaceae</taxon>
        <taxon>Fretibacterium</taxon>
    </lineage>
</organism>
<gene>
    <name evidence="6" type="ORF">SY1_19830</name>
</gene>
<evidence type="ECO:0000256" key="3">
    <source>
        <dbReference type="ARBA" id="ARBA00022764"/>
    </source>
</evidence>
<protein>
    <submittedName>
        <fullName evidence="6">Prepilin-type N-terminal cleavage/methylation domain</fullName>
    </submittedName>
</protein>